<gene>
    <name evidence="5" type="primary">xerD_33</name>
    <name evidence="5" type="ORF">SDC9_47753</name>
</gene>
<name>A0A644WG54_9ZZZZ</name>
<keyword evidence="2" id="KW-0238">DNA-binding</keyword>
<dbReference type="InterPro" id="IPR002104">
    <property type="entry name" value="Integrase_catalytic"/>
</dbReference>
<dbReference type="InterPro" id="IPR050090">
    <property type="entry name" value="Tyrosine_recombinase_XerCD"/>
</dbReference>
<dbReference type="AlphaFoldDB" id="A0A644WG54"/>
<protein>
    <submittedName>
        <fullName evidence="5">Tyrosine recombinase XerD</fullName>
    </submittedName>
</protein>
<dbReference type="PROSITE" id="PS51898">
    <property type="entry name" value="TYR_RECOMBINASE"/>
    <property type="match status" value="1"/>
</dbReference>
<dbReference type="PANTHER" id="PTHR30349">
    <property type="entry name" value="PHAGE INTEGRASE-RELATED"/>
    <property type="match status" value="1"/>
</dbReference>
<keyword evidence="3" id="KW-0233">DNA recombination</keyword>
<dbReference type="InterPro" id="IPR011010">
    <property type="entry name" value="DNA_brk_join_enz"/>
</dbReference>
<dbReference type="PANTHER" id="PTHR30349:SF64">
    <property type="entry name" value="PROPHAGE INTEGRASE INTD-RELATED"/>
    <property type="match status" value="1"/>
</dbReference>
<dbReference type="GO" id="GO:0006310">
    <property type="term" value="P:DNA recombination"/>
    <property type="evidence" value="ECO:0007669"/>
    <property type="project" value="UniProtKB-KW"/>
</dbReference>
<dbReference type="Pfam" id="PF00589">
    <property type="entry name" value="Phage_integrase"/>
    <property type="match status" value="1"/>
</dbReference>
<feature type="domain" description="Tyr recombinase" evidence="4">
    <location>
        <begin position="115"/>
        <end position="284"/>
    </location>
</feature>
<dbReference type="InterPro" id="IPR010998">
    <property type="entry name" value="Integrase_recombinase_N"/>
</dbReference>
<dbReference type="SUPFAM" id="SSF56349">
    <property type="entry name" value="DNA breaking-rejoining enzymes"/>
    <property type="match status" value="1"/>
</dbReference>
<sequence length="298" mass="34533">MKKNEYSTVIALFDEYNKNVYKVKALSTYLKYEAVRNYIADYIKQRYGKVDYLLSEIDVNFIIGFENYLMKFRKYNVNTAAKKIELFRRIVNIACEKQAISNNPFSHYRIKRQEVVRAFLSEKELQSILSKKFSTKRLEQVRDVFIFSCFTGLNYSDLSMLTTENFETDKDGNPIIKIMRSMTYTPVIIPLLSVPQKILNKYSQNLPIASNQKMNDYLKEIGDICGIGKNLTFRVARNTFATTITYMNGVPIETISRMLGHTNINTTQTLVRMDNGKIGRDMLKLSEHLTGMDTALNL</sequence>
<evidence type="ECO:0000256" key="1">
    <source>
        <dbReference type="ARBA" id="ARBA00008857"/>
    </source>
</evidence>
<evidence type="ECO:0000256" key="2">
    <source>
        <dbReference type="ARBA" id="ARBA00023125"/>
    </source>
</evidence>
<proteinExistence type="inferred from homology"/>
<dbReference type="InterPro" id="IPR013762">
    <property type="entry name" value="Integrase-like_cat_sf"/>
</dbReference>
<dbReference type="GO" id="GO:0003677">
    <property type="term" value="F:DNA binding"/>
    <property type="evidence" value="ECO:0007669"/>
    <property type="project" value="UniProtKB-KW"/>
</dbReference>
<organism evidence="5">
    <name type="scientific">bioreactor metagenome</name>
    <dbReference type="NCBI Taxonomy" id="1076179"/>
    <lineage>
        <taxon>unclassified sequences</taxon>
        <taxon>metagenomes</taxon>
        <taxon>ecological metagenomes</taxon>
    </lineage>
</organism>
<comment type="caution">
    <text evidence="5">The sequence shown here is derived from an EMBL/GenBank/DDBJ whole genome shotgun (WGS) entry which is preliminary data.</text>
</comment>
<dbReference type="Gene3D" id="1.10.443.10">
    <property type="entry name" value="Intergrase catalytic core"/>
    <property type="match status" value="1"/>
</dbReference>
<evidence type="ECO:0000259" key="4">
    <source>
        <dbReference type="PROSITE" id="PS51898"/>
    </source>
</evidence>
<dbReference type="EMBL" id="VSSQ01000800">
    <property type="protein sequence ID" value="MPM01513.1"/>
    <property type="molecule type" value="Genomic_DNA"/>
</dbReference>
<dbReference type="Gene3D" id="1.10.150.130">
    <property type="match status" value="1"/>
</dbReference>
<dbReference type="CDD" id="cd01185">
    <property type="entry name" value="INTN1_C_like"/>
    <property type="match status" value="1"/>
</dbReference>
<evidence type="ECO:0000256" key="3">
    <source>
        <dbReference type="ARBA" id="ARBA00023172"/>
    </source>
</evidence>
<dbReference type="Pfam" id="PF13102">
    <property type="entry name" value="Phage_int_SAM_5"/>
    <property type="match status" value="1"/>
</dbReference>
<reference evidence="5" key="1">
    <citation type="submission" date="2019-08" db="EMBL/GenBank/DDBJ databases">
        <authorList>
            <person name="Kucharzyk K."/>
            <person name="Murdoch R.W."/>
            <person name="Higgins S."/>
            <person name="Loffler F."/>
        </authorList>
    </citation>
    <scope>NUCLEOTIDE SEQUENCE</scope>
</reference>
<comment type="similarity">
    <text evidence="1">Belongs to the 'phage' integrase family.</text>
</comment>
<dbReference type="InterPro" id="IPR025269">
    <property type="entry name" value="SAM-like_dom"/>
</dbReference>
<accession>A0A644WG54</accession>
<dbReference type="GO" id="GO:0015074">
    <property type="term" value="P:DNA integration"/>
    <property type="evidence" value="ECO:0007669"/>
    <property type="project" value="InterPro"/>
</dbReference>
<evidence type="ECO:0000313" key="5">
    <source>
        <dbReference type="EMBL" id="MPM01513.1"/>
    </source>
</evidence>